<feature type="chain" id="PRO_5009584406" description="GIY-YIG domain-containing protein" evidence="2">
    <location>
        <begin position="18"/>
        <end position="729"/>
    </location>
</feature>
<feature type="compositionally biased region" description="Basic and acidic residues" evidence="1">
    <location>
        <begin position="265"/>
        <end position="300"/>
    </location>
</feature>
<feature type="region of interest" description="Disordered" evidence="1">
    <location>
        <begin position="603"/>
        <end position="627"/>
    </location>
</feature>
<dbReference type="EMBL" id="MHUW01000017">
    <property type="protein sequence ID" value="OHA83397.1"/>
    <property type="molecule type" value="Genomic_DNA"/>
</dbReference>
<name>A0A1G2SEA5_9BACT</name>
<feature type="compositionally biased region" description="Basic and acidic residues" evidence="1">
    <location>
        <begin position="349"/>
        <end position="368"/>
    </location>
</feature>
<feature type="signal peptide" evidence="2">
    <location>
        <begin position="1"/>
        <end position="17"/>
    </location>
</feature>
<feature type="compositionally biased region" description="Polar residues" evidence="1">
    <location>
        <begin position="152"/>
        <end position="169"/>
    </location>
</feature>
<reference evidence="3 4" key="1">
    <citation type="journal article" date="2016" name="Nat. Commun.">
        <title>Thousands of microbial genomes shed light on interconnected biogeochemical processes in an aquifer system.</title>
        <authorList>
            <person name="Anantharaman K."/>
            <person name="Brown C.T."/>
            <person name="Hug L.A."/>
            <person name="Sharon I."/>
            <person name="Castelle C.J."/>
            <person name="Probst A.J."/>
            <person name="Thomas B.C."/>
            <person name="Singh A."/>
            <person name="Wilkins M.J."/>
            <person name="Karaoz U."/>
            <person name="Brodie E.L."/>
            <person name="Williams K.H."/>
            <person name="Hubbard S.S."/>
            <person name="Banfield J.F."/>
        </authorList>
    </citation>
    <scope>NUCLEOTIDE SEQUENCE [LARGE SCALE GENOMIC DNA]</scope>
</reference>
<feature type="compositionally biased region" description="Polar residues" evidence="1">
    <location>
        <begin position="446"/>
        <end position="485"/>
    </location>
</feature>
<proteinExistence type="predicted"/>
<organism evidence="3 4">
    <name type="scientific">Candidatus Yonathbacteria bacterium RIFCSPLOWO2_01_FULL_47_33b</name>
    <dbReference type="NCBI Taxonomy" id="1802727"/>
    <lineage>
        <taxon>Bacteria</taxon>
        <taxon>Candidatus Yonathiibacteriota</taxon>
    </lineage>
</organism>
<dbReference type="AlphaFoldDB" id="A0A1G2SEA5"/>
<feature type="region of interest" description="Disordered" evidence="1">
    <location>
        <begin position="229"/>
        <end position="485"/>
    </location>
</feature>
<sequence length="729" mass="79722">MKSFLRFLAFCFFFAVAQPVGYADSCSIVLPDTMTLQSSFNGNCNAGLAHGYGKVVVGKMTPKTGRKLLVTYEGMFQSGYLTGAGKETEESGLYWYEGTFNNWKRWTGTAHIAQTAQDRAREMYFREGAITSSPVDVTQDPLYYAKAEKTARGQSSSQPRFLSFSGNTESSSDGGGDYSGNSSTSESGGLANVPIVGALFRGATGGVKEQAPRIAQALREAPNTYVRQKLVEEKDRRERRKLEEEERKKQEVIAKQEQENATYWAKRDQEARDIRARAEEEDRKRRAKYEEERSRQEQERLANLAKQDQAAREVRARADEEQKKQRTKQEEEWKRQEQERAAYSAKQDQIAREARARADEERKQRESQARSNTANPVSPPIVSTQPATAPTNRQTPPKPPQVATQQPTNGSALPSLGTNSPSLPTQNSFNQQVGQSNAIRKPDNNAPLQQASSATKLNQTKSPVTPSVGHQQATPTYSNQQAPSPTYQQVLTPAEIAWMNSLPPDDATRKLPPSTIARMKREGKWVGYVAGTNNANQSIAQDKKEQAQYEQRAEKILKTAETAGEVAQGALLITPGGGLVGAGGKVVAKVIEKKVEKKVAETATTRGVDAASTGGINKVAPSSGKTSVYQSVDSGGKVKYVGISDNLSARASAHLNQKGIAIDEIPGLKNISREDARAVEQVLIEYHGLGKNGGTLVNKINSIAKTNPNYAQALNRGYSLLHSVGYPGF</sequence>
<evidence type="ECO:0000256" key="2">
    <source>
        <dbReference type="SAM" id="SignalP"/>
    </source>
</evidence>
<evidence type="ECO:0000313" key="3">
    <source>
        <dbReference type="EMBL" id="OHA83397.1"/>
    </source>
</evidence>
<feature type="compositionally biased region" description="Polar residues" evidence="1">
    <location>
        <begin position="402"/>
        <end position="438"/>
    </location>
</feature>
<comment type="caution">
    <text evidence="3">The sequence shown here is derived from an EMBL/GenBank/DDBJ whole genome shotgun (WGS) entry which is preliminary data.</text>
</comment>
<keyword evidence="2" id="KW-0732">Signal</keyword>
<evidence type="ECO:0000313" key="4">
    <source>
        <dbReference type="Proteomes" id="UP000177987"/>
    </source>
</evidence>
<feature type="compositionally biased region" description="Basic and acidic residues" evidence="1">
    <location>
        <begin position="229"/>
        <end position="258"/>
    </location>
</feature>
<protein>
    <recommendedName>
        <fullName evidence="5">GIY-YIG domain-containing protein</fullName>
    </recommendedName>
</protein>
<evidence type="ECO:0008006" key="5">
    <source>
        <dbReference type="Google" id="ProtNLM"/>
    </source>
</evidence>
<dbReference type="CDD" id="cd00719">
    <property type="entry name" value="GIY-YIG_SF"/>
    <property type="match status" value="1"/>
</dbReference>
<gene>
    <name evidence="3" type="ORF">A2937_03685</name>
</gene>
<feature type="region of interest" description="Disordered" evidence="1">
    <location>
        <begin position="148"/>
        <end position="187"/>
    </location>
</feature>
<evidence type="ECO:0000256" key="1">
    <source>
        <dbReference type="SAM" id="MobiDB-lite"/>
    </source>
</evidence>
<dbReference type="Proteomes" id="UP000177987">
    <property type="component" value="Unassembled WGS sequence"/>
</dbReference>
<feature type="compositionally biased region" description="Basic and acidic residues" evidence="1">
    <location>
        <begin position="309"/>
        <end position="340"/>
    </location>
</feature>
<feature type="compositionally biased region" description="Polar residues" evidence="1">
    <location>
        <begin position="369"/>
        <end position="395"/>
    </location>
</feature>
<accession>A0A1G2SEA5</accession>
<dbReference type="STRING" id="1802727.A2937_03685"/>